<keyword evidence="1" id="KW-0812">Transmembrane</keyword>
<keyword evidence="1" id="KW-1133">Transmembrane helix</keyword>
<sequence>MGSIPAIAHRRIPPLISGWKRTNLPSFPLLLALPFPRNPRPRLGLAVFAGGNAGGGDQLKGDRRGEPPPPPPQQQQQFELRWRDLLNPDPENIVAVGLAGLLTWASVQVLAQLFLISVAILLAALKYSLVAALLLFILITLLLIIIIKFVLQIIAEMVKVQVHWSSKDFKLLKLPNIASDVAFLIFFDVCIAYLFQFLCFRLKQQAEFDVLHFKNVQLELTLHFLSFLTFRFWLLVYTYIVVLRDRSLAGKDRSLRAKTAQAEQFEK</sequence>
<keyword evidence="1" id="KW-0472">Membrane</keyword>
<dbReference type="PANTHER" id="PTHR36789:SF1">
    <property type="entry name" value="TRANSMEMBRANE PROTEIN"/>
    <property type="match status" value="1"/>
</dbReference>
<gene>
    <name evidence="2" type="ORF">CB5_LOCUS8030</name>
</gene>
<feature type="transmembrane region" description="Helical" evidence="1">
    <location>
        <begin position="177"/>
        <end position="200"/>
    </location>
</feature>
<dbReference type="EMBL" id="LR862144">
    <property type="protein sequence ID" value="CAD1824819.1"/>
    <property type="molecule type" value="Genomic_DNA"/>
</dbReference>
<dbReference type="PANTHER" id="PTHR36789">
    <property type="entry name" value="TRANSMEMBRANE PROTEIN"/>
    <property type="match status" value="1"/>
</dbReference>
<evidence type="ECO:0000313" key="2">
    <source>
        <dbReference type="EMBL" id="CAD1824819.1"/>
    </source>
</evidence>
<feature type="transmembrane region" description="Helical" evidence="1">
    <location>
        <begin position="220"/>
        <end position="243"/>
    </location>
</feature>
<reference evidence="2" key="1">
    <citation type="submission" date="2020-07" db="EMBL/GenBank/DDBJ databases">
        <authorList>
            <person name="Lin J."/>
        </authorList>
    </citation>
    <scope>NUCLEOTIDE SEQUENCE</scope>
</reference>
<feature type="transmembrane region" description="Helical" evidence="1">
    <location>
        <begin position="93"/>
        <end position="123"/>
    </location>
</feature>
<evidence type="ECO:0000256" key="1">
    <source>
        <dbReference type="SAM" id="Phobius"/>
    </source>
</evidence>
<protein>
    <submittedName>
        <fullName evidence="2">Uncharacterized protein</fullName>
    </submittedName>
</protein>
<dbReference type="AlphaFoldDB" id="A0A6V7P1Z2"/>
<proteinExistence type="predicted"/>
<organism evidence="2">
    <name type="scientific">Ananas comosus var. bracteatus</name>
    <name type="common">red pineapple</name>
    <dbReference type="NCBI Taxonomy" id="296719"/>
    <lineage>
        <taxon>Eukaryota</taxon>
        <taxon>Viridiplantae</taxon>
        <taxon>Streptophyta</taxon>
        <taxon>Embryophyta</taxon>
        <taxon>Tracheophyta</taxon>
        <taxon>Spermatophyta</taxon>
        <taxon>Magnoliopsida</taxon>
        <taxon>Liliopsida</taxon>
        <taxon>Poales</taxon>
        <taxon>Bromeliaceae</taxon>
        <taxon>Bromelioideae</taxon>
        <taxon>Ananas</taxon>
    </lineage>
</organism>
<name>A0A6V7P1Z2_ANACO</name>
<feature type="transmembrane region" description="Helical" evidence="1">
    <location>
        <begin position="129"/>
        <end position="151"/>
    </location>
</feature>
<accession>A0A6V7P1Z2</accession>